<sequence>MALEEWEELEGKVVLVTGASSGLGLEFLSRPHYSRLQDHCCCSPCRPTPISLSSNQSITSLLLLLLLLRCLSRQAPHELWLWSSTCVPMVPSSSLYRRLGMCLAILTPWLTMPELEVSLFKVISHIRMECMGTCKACFVSLCAT</sequence>
<dbReference type="SUPFAM" id="SSF51735">
    <property type="entry name" value="NAD(P)-binding Rossmann-fold domains"/>
    <property type="match status" value="1"/>
</dbReference>
<dbReference type="InterPro" id="IPR036291">
    <property type="entry name" value="NAD(P)-bd_dom_sf"/>
</dbReference>
<reference evidence="1" key="1">
    <citation type="submission" date="2018-02" db="EMBL/GenBank/DDBJ databases">
        <authorList>
            <person name="Cohen D.B."/>
            <person name="Kent A.D."/>
        </authorList>
    </citation>
    <scope>NUCLEOTIDE SEQUENCE</scope>
</reference>
<name>A0A2N9FHT8_FAGSY</name>
<proteinExistence type="predicted"/>
<gene>
    <name evidence="1" type="ORF">FSB_LOCUS14610</name>
</gene>
<dbReference type="AlphaFoldDB" id="A0A2N9FHT8"/>
<protein>
    <submittedName>
        <fullName evidence="1">Uncharacterized protein</fullName>
    </submittedName>
</protein>
<dbReference type="EMBL" id="OIVN01000872">
    <property type="protein sequence ID" value="SPC86728.1"/>
    <property type="molecule type" value="Genomic_DNA"/>
</dbReference>
<accession>A0A2N9FHT8</accession>
<organism evidence="1">
    <name type="scientific">Fagus sylvatica</name>
    <name type="common">Beechnut</name>
    <dbReference type="NCBI Taxonomy" id="28930"/>
    <lineage>
        <taxon>Eukaryota</taxon>
        <taxon>Viridiplantae</taxon>
        <taxon>Streptophyta</taxon>
        <taxon>Embryophyta</taxon>
        <taxon>Tracheophyta</taxon>
        <taxon>Spermatophyta</taxon>
        <taxon>Magnoliopsida</taxon>
        <taxon>eudicotyledons</taxon>
        <taxon>Gunneridae</taxon>
        <taxon>Pentapetalae</taxon>
        <taxon>rosids</taxon>
        <taxon>fabids</taxon>
        <taxon>Fagales</taxon>
        <taxon>Fagaceae</taxon>
        <taxon>Fagus</taxon>
    </lineage>
</organism>
<evidence type="ECO:0000313" key="1">
    <source>
        <dbReference type="EMBL" id="SPC86728.1"/>
    </source>
</evidence>